<accession>A0A2A4GXB8</accession>
<feature type="transmembrane region" description="Helical" evidence="1">
    <location>
        <begin position="430"/>
        <end position="452"/>
    </location>
</feature>
<dbReference type="Proteomes" id="UP000218335">
    <property type="component" value="Unassembled WGS sequence"/>
</dbReference>
<dbReference type="AlphaFoldDB" id="A0A2A4GXB8"/>
<feature type="transmembrane region" description="Helical" evidence="1">
    <location>
        <begin position="104"/>
        <end position="127"/>
    </location>
</feature>
<name>A0A2A4GXB8_9STAP</name>
<organism evidence="2 3">
    <name type="scientific">Staphylococcus delphini</name>
    <dbReference type="NCBI Taxonomy" id="53344"/>
    <lineage>
        <taxon>Bacteria</taxon>
        <taxon>Bacillati</taxon>
        <taxon>Bacillota</taxon>
        <taxon>Bacilli</taxon>
        <taxon>Bacillales</taxon>
        <taxon>Staphylococcaceae</taxon>
        <taxon>Staphylococcus</taxon>
        <taxon>Staphylococcus intermedius group</taxon>
    </lineage>
</organism>
<sequence length="453" mass="49852">MMKNNLQQPTTGKVDMKNLIKFIVATLLGIFIVLIPFSFANGVDTILFHVIKTFVSTFQGPITWLIALVFCISAVMAVIDQIWKPEWIRNNATLKPLFSTTLFYTVNRILGTLITLMCLFQVGPLFLTSEETGMTMVNLAVQLSVIVPIMLLFQTLILEFGAMEFIGELIGFLIKPVFKISEICAVSAISAWVGPGNAAILASKELFEKGYYTVKETAILGSQFSTSSIGWVVLVCSVLGVVDDFGMIFLGITVIGMIVAFISVRIPPISRYPDVYVDGTPLKALQTSAQQSKLKTATTQATERAAKVTAHNFISKKDNMMFYVVWLMPIIVCWGTLALAISVYTPLLAWVSYPVQWILQLTGIPEAAVTASAIMSGFADNYLPVILGANLTETTSKVVIAMMSILQLIFLSEIATLLTSANAVQKFSHIVIIFLQRTFIALPFVIVFVKLFF</sequence>
<feature type="transmembrane region" description="Helical" evidence="1">
    <location>
        <begin position="20"/>
        <end position="42"/>
    </location>
</feature>
<keyword evidence="1" id="KW-1133">Transmembrane helix</keyword>
<evidence type="ECO:0000256" key="1">
    <source>
        <dbReference type="SAM" id="Phobius"/>
    </source>
</evidence>
<feature type="transmembrane region" description="Helical" evidence="1">
    <location>
        <begin position="248"/>
        <end position="266"/>
    </location>
</feature>
<feature type="transmembrane region" description="Helical" evidence="1">
    <location>
        <begin position="398"/>
        <end position="418"/>
    </location>
</feature>
<proteinExistence type="predicted"/>
<feature type="transmembrane region" description="Helical" evidence="1">
    <location>
        <begin position="62"/>
        <end position="83"/>
    </location>
</feature>
<feature type="transmembrane region" description="Helical" evidence="1">
    <location>
        <begin position="139"/>
        <end position="162"/>
    </location>
</feature>
<evidence type="ECO:0000313" key="3">
    <source>
        <dbReference type="Proteomes" id="UP000218335"/>
    </source>
</evidence>
<comment type="caution">
    <text evidence="2">The sequence shown here is derived from an EMBL/GenBank/DDBJ whole genome shotgun (WGS) entry which is preliminary data.</text>
</comment>
<keyword evidence="1" id="KW-0472">Membrane</keyword>
<feature type="transmembrane region" description="Helical" evidence="1">
    <location>
        <begin position="320"/>
        <end position="345"/>
    </location>
</feature>
<protein>
    <submittedName>
        <fullName evidence="2">Arginine transporter</fullName>
    </submittedName>
</protein>
<keyword evidence="1" id="KW-0812">Transmembrane</keyword>
<gene>
    <name evidence="2" type="ORF">B5C08_06900</name>
</gene>
<reference evidence="2 3" key="1">
    <citation type="journal article" date="2017" name="PLoS ONE">
        <title>Development of a real-time PCR for detection of Staphylococcus pseudintermedius using a novel automated comparison of whole-genome sequences.</title>
        <authorList>
            <person name="Verstappen K.M."/>
            <person name="Huijbregts L."/>
            <person name="Spaninks M."/>
            <person name="Wagenaar J.A."/>
            <person name="Fluit A.C."/>
            <person name="Duim B."/>
        </authorList>
    </citation>
    <scope>NUCLEOTIDE SEQUENCE [LARGE SCALE GENOMIC DNA]</scope>
    <source>
        <strain evidence="2 3">215070706401-1</strain>
    </source>
</reference>
<feature type="transmembrane region" description="Helical" evidence="1">
    <location>
        <begin position="222"/>
        <end position="241"/>
    </location>
</feature>
<evidence type="ECO:0000313" key="2">
    <source>
        <dbReference type="EMBL" id="PCF55371.1"/>
    </source>
</evidence>
<dbReference type="EMBL" id="MWUU01000007">
    <property type="protein sequence ID" value="PCF55371.1"/>
    <property type="molecule type" value="Genomic_DNA"/>
</dbReference>